<keyword evidence="6" id="KW-1185">Reference proteome</keyword>
<dbReference type="PROSITE" id="PS00012">
    <property type="entry name" value="PHOSPHOPANTETHEINE"/>
    <property type="match status" value="1"/>
</dbReference>
<dbReference type="RefSeq" id="WP_187563527.1">
    <property type="nucleotide sequence ID" value="NZ_JACGWS010000011.1"/>
</dbReference>
<dbReference type="Proteomes" id="UP000619238">
    <property type="component" value="Unassembled WGS sequence"/>
</dbReference>
<dbReference type="Pfam" id="PF00668">
    <property type="entry name" value="Condensation"/>
    <property type="match status" value="2"/>
</dbReference>
<evidence type="ECO:0000256" key="2">
    <source>
        <dbReference type="ARBA" id="ARBA00022450"/>
    </source>
</evidence>
<comment type="caution">
    <text evidence="5">The sequence shown here is derived from an EMBL/GenBank/DDBJ whole genome shotgun (WGS) entry which is preliminary data.</text>
</comment>
<dbReference type="PANTHER" id="PTHR45527">
    <property type="entry name" value="NONRIBOSOMAL PEPTIDE SYNTHETASE"/>
    <property type="match status" value="1"/>
</dbReference>
<dbReference type="InterPro" id="IPR009081">
    <property type="entry name" value="PP-bd_ACP"/>
</dbReference>
<dbReference type="SUPFAM" id="SSF56801">
    <property type="entry name" value="Acetyl-CoA synthetase-like"/>
    <property type="match status" value="1"/>
</dbReference>
<evidence type="ECO:0000259" key="4">
    <source>
        <dbReference type="PROSITE" id="PS50075"/>
    </source>
</evidence>
<dbReference type="Pfam" id="PF00501">
    <property type="entry name" value="AMP-binding"/>
    <property type="match status" value="1"/>
</dbReference>
<accession>A0ABR7QD48</accession>
<evidence type="ECO:0000256" key="1">
    <source>
        <dbReference type="ARBA" id="ARBA00001957"/>
    </source>
</evidence>
<dbReference type="SUPFAM" id="SSF47336">
    <property type="entry name" value="ACP-like"/>
    <property type="match status" value="1"/>
</dbReference>
<dbReference type="SUPFAM" id="SSF52777">
    <property type="entry name" value="CoA-dependent acyltransferases"/>
    <property type="match status" value="4"/>
</dbReference>
<dbReference type="InterPro" id="IPR001242">
    <property type="entry name" value="Condensation_dom"/>
</dbReference>
<dbReference type="InterPro" id="IPR000873">
    <property type="entry name" value="AMP-dep_synth/lig_dom"/>
</dbReference>
<dbReference type="InterPro" id="IPR023213">
    <property type="entry name" value="CAT-like_dom_sf"/>
</dbReference>
<dbReference type="PROSITE" id="PS50075">
    <property type="entry name" value="CARRIER"/>
    <property type="match status" value="1"/>
</dbReference>
<evidence type="ECO:0000313" key="6">
    <source>
        <dbReference type="Proteomes" id="UP000619238"/>
    </source>
</evidence>
<gene>
    <name evidence="5" type="ORF">H2O64_17615</name>
</gene>
<dbReference type="Pfam" id="PF00550">
    <property type="entry name" value="PP-binding"/>
    <property type="match status" value="1"/>
</dbReference>
<reference evidence="5 6" key="1">
    <citation type="submission" date="2020-07" db="EMBL/GenBank/DDBJ databases">
        <title>Description of Kordia aestuariivivens sp. nov., isolated from a tidal flat.</title>
        <authorList>
            <person name="Park S."/>
            <person name="Yoon J.-H."/>
        </authorList>
    </citation>
    <scope>NUCLEOTIDE SEQUENCE [LARGE SCALE GENOMIC DNA]</scope>
    <source>
        <strain evidence="5 6">YSTF-M3</strain>
    </source>
</reference>
<dbReference type="Gene3D" id="3.30.559.30">
    <property type="entry name" value="Nonribosomal peptide synthetase, condensation domain"/>
    <property type="match status" value="2"/>
</dbReference>
<dbReference type="InterPro" id="IPR006162">
    <property type="entry name" value="Ppantetheine_attach_site"/>
</dbReference>
<organism evidence="5 6">
    <name type="scientific">Kordia aestuariivivens</name>
    <dbReference type="NCBI Taxonomy" id="2759037"/>
    <lineage>
        <taxon>Bacteria</taxon>
        <taxon>Pseudomonadati</taxon>
        <taxon>Bacteroidota</taxon>
        <taxon>Flavobacteriia</taxon>
        <taxon>Flavobacteriales</taxon>
        <taxon>Flavobacteriaceae</taxon>
        <taxon>Kordia</taxon>
    </lineage>
</organism>
<dbReference type="InterPro" id="IPR036736">
    <property type="entry name" value="ACP-like_sf"/>
</dbReference>
<dbReference type="Gene3D" id="3.40.50.1820">
    <property type="entry name" value="alpha/beta hydrolase"/>
    <property type="match status" value="1"/>
</dbReference>
<dbReference type="Pfam" id="PF13193">
    <property type="entry name" value="AMP-binding_C"/>
    <property type="match status" value="1"/>
</dbReference>
<dbReference type="InterPro" id="IPR025110">
    <property type="entry name" value="AMP-bd_C"/>
</dbReference>
<sequence length="1474" mass="169385">MRLTLPQRDVYFEQLLYPEDPIYNIGAKISVVGYLNYELLHKSYTALIDQHDAYRSVLVGSMSDAQIEILETHNAQLEFIDFSEDKSPETAANTYMKETFVKPFNLQKKALLHQFVLIKVRDDFHYIFSKYHHIITDGWGTSLMFQRWVQNYNELVTQGNISTEYPFSYKDFVANDAAYLASEDFQHDKSYWTEKFKTLPNRIFEKKTARTIHQSKREFLMLKRETYNQLGIIAKANRSTTFHVILAVLYTYIGRSSQQKDLTIGLPVLNRSKSIFKKTVGLFMGINALRMKVDFEDTFENLVLAIRQQLRQDYRHQRFPIGKLIEELQLFQEKDQLINMTLSYEKQNYSAHFEGTKTTVIPMTHQAERVALAVYIREFDDTEAVKIDFDYNINYFDAAEMQQFITHFEILLNNVLREPSKKLSQYKYLTEEEELKLYNFNQTKTAYPREETLLTFFKKQVKISPTKIAVKNHNTNFTYQELDTISDKIASYILKHFSEEPTLPIAVLLDRNPNFIAILLGILKAGRAYIPLDPSFPKDRLQYIVMHSGVNYVISTEELLSKVAHDTTTNVLVTELLNTKSESVTIEDEVHAENTAYIIYTSGSTGNPKGVEIGHRSLLNFLLSMKAQPGISQEDVLFSVTTQSFDISMLEFFVPLISGGTLYIADKEILNKPLQLIEEINRVQPTVIQATPSFYQLLFNANWNGNKALKVLCGGDLLSKALAEKLVQNCGEVWNMYGPTETTIWSSIKQIKKPADAAIIGKPIHNTQLYILDAYLNVLPIGAIGTLYICGDGLAKGYYKSPELTATKFIESPFVKGERIYDTGDLGKWNPNGEIAFYGRQDNQVKIHGYRIELEEIEKKLDRIPEIKTSVVIAKKLEAQEAILVAYIIYEKTQLDIEIIIQQLRKELPAYMIPQVIIPMEAFPLTPNQKVDRKTLAALEISNIKEANEIAQQPTTSLEKVLCTLFQHVLELPNEVGVTDNFFRLGGHSLSAVKLLSAIAEEKHYQIPLKSIFDYPTVASLANYLETEETQQLPTITSGSIKEFYPVTNAQYGMWLASQQLEKSVAYQMFANYKIVGIINENFLAKAFLAIIENYDVLRTNFIEIEGIPHQKIASREAYNFTIDKLTKETYQQYIHKEFDLEKDALLRVGLVYENNTPTSLLFVTHHIIMDGWSLNILMQQFIQNYKALIANEKIQQKIVQFQYQDYTLWLADKLAKKHAKNSEFWNSYLANYSWKNLVPHDENLEITAHSGATYSYEIDNSQTTVLKNIAETHQITVHTLLLTAFNVLLYKTYAHDDICVGTINSGRNFLHADDQLGMFVKTLPIRTQLETTDSFSAIAVKTHENVLTLDAFQDMPAATYRNLRLDILIAFQDASMDFENIRIHKQLELIEQPEQVKYSRLPLLINFAVKPSGINTTITYNTHNYEEATIELLMLRFTSVLKSITNNPKISLHEIDTTLTQELENTLEIDFNF</sequence>
<proteinExistence type="predicted"/>
<dbReference type="InterPro" id="IPR042099">
    <property type="entry name" value="ANL_N_sf"/>
</dbReference>
<dbReference type="NCBIfam" id="TIGR01733">
    <property type="entry name" value="AA-adenyl-dom"/>
    <property type="match status" value="1"/>
</dbReference>
<comment type="cofactor">
    <cofactor evidence="1">
        <name>pantetheine 4'-phosphate</name>
        <dbReference type="ChEBI" id="CHEBI:47942"/>
    </cofactor>
</comment>
<dbReference type="CDD" id="cd05930">
    <property type="entry name" value="A_NRPS"/>
    <property type="match status" value="1"/>
</dbReference>
<keyword evidence="2" id="KW-0596">Phosphopantetheine</keyword>
<name>A0ABR7QD48_9FLAO</name>
<feature type="domain" description="Carrier" evidence="4">
    <location>
        <begin position="953"/>
        <end position="1029"/>
    </location>
</feature>
<dbReference type="Gene3D" id="3.40.50.12780">
    <property type="entry name" value="N-terminal domain of ligase-like"/>
    <property type="match status" value="1"/>
</dbReference>
<dbReference type="InterPro" id="IPR020845">
    <property type="entry name" value="AMP-binding_CS"/>
</dbReference>
<dbReference type="Gene3D" id="3.30.300.30">
    <property type="match status" value="1"/>
</dbReference>
<keyword evidence="3" id="KW-0597">Phosphoprotein</keyword>
<dbReference type="InterPro" id="IPR010071">
    <property type="entry name" value="AA_adenyl_dom"/>
</dbReference>
<dbReference type="PANTHER" id="PTHR45527:SF1">
    <property type="entry name" value="FATTY ACID SYNTHASE"/>
    <property type="match status" value="1"/>
</dbReference>
<protein>
    <submittedName>
        <fullName evidence="5">Amino acid adenylation domain-containing protein</fullName>
    </submittedName>
</protein>
<dbReference type="InterPro" id="IPR045851">
    <property type="entry name" value="AMP-bd_C_sf"/>
</dbReference>
<evidence type="ECO:0000313" key="5">
    <source>
        <dbReference type="EMBL" id="MBC8756496.1"/>
    </source>
</evidence>
<dbReference type="InterPro" id="IPR029058">
    <property type="entry name" value="AB_hydrolase_fold"/>
</dbReference>
<dbReference type="PROSITE" id="PS00455">
    <property type="entry name" value="AMP_BINDING"/>
    <property type="match status" value="1"/>
</dbReference>
<evidence type="ECO:0000256" key="3">
    <source>
        <dbReference type="ARBA" id="ARBA00022553"/>
    </source>
</evidence>
<dbReference type="Gene3D" id="3.30.559.10">
    <property type="entry name" value="Chloramphenicol acetyltransferase-like domain"/>
    <property type="match status" value="2"/>
</dbReference>
<dbReference type="EMBL" id="JACGWS010000011">
    <property type="protein sequence ID" value="MBC8756496.1"/>
    <property type="molecule type" value="Genomic_DNA"/>
</dbReference>